<sequence>IFCNYCGQQGNFRCNSCKKIPYCSVVCQKEDWKAHKHVCTYIDEKTRNLNDLKEKKKPKQNFGADVQVQNFYSPGRFFLMFQSPEILKALTDMSTELQGTNRSPSVSNYVPCVGEVCAAQFSLDLKWYRGLIQTLTHDQKMAKVLYIDFGNEEDVPVDRIRPLAANIKPLSPCAMECCIAGVVPVGDKWSSECCTTVREMIVGKIVTACLVKTQEHGQSFAVDILLPIGGSLNISLFVYSHMKLLDAMTNASLENFRRLADGKDDNSWAQPPEPLRQAVGDRLSVVVIHFQSPTDFIVQKVENAKLIQDLQLKLREHCSQVAAPKNFRPAPGTVCCAQFTEDKQWYRATVLAYSSEERVCVGYIDFGNSEDVDLSHLCPISAALLELPMQAIPCGLAGKNWSEECVVALRLLVSNRILHVEILGEHNRKLLVSMVDETSDPQANMAEVLISAGYAAAAAVGTKSDSPAEAAAPAASPLVWRSAELPSDGQTVALQTTVVENPGEFYCHIDSPAAQQQLTELDSELKLHCEADATSLVPKVGDPCCALHPGEGRWCRGMVRKVSEDCVTVYFVDGGQTIDVKMSNVRSITVELLKLPFQAIRCWLAGVEPLESEWSSESLLFFLTLVDGQQLSARVLSVTEQGCGVELESKGQNVAAALISEQLARVPGELAKEKHVTTGQPGKDGEKEPRTEDASKKPSAEQLTAVSSDEPFFPVDWKAVELPLNSIFKPGVAAAINPSLFYVLSPIQVDGEKVKELMEHLAAYCSKHQTASSAAVKSRPAPGAACCAQFSDNTWYRAVVLEVGDAEAKVIYADYGNMETVPFSRILPIPLRLLQLPFQITRCTLLGMERFPAVWPEDVTKMFQRALSDGVFATVLSFDGSANVLSLTLPTESGGVQIASMIFDALHPQNKANAHPPANPKSDQTGSGTPDRAAAAPDGAPLGAIPKVRSLPKERTGPAGTPRPTQTSEERSISLQRKKSASAAAVHGWSERLNCRYRIHLLVSVFPHFNLQNFGKVLDA</sequence>
<keyword evidence="2 4" id="KW-0863">Zinc-finger</keyword>
<feature type="region of interest" description="Disordered" evidence="5">
    <location>
        <begin position="670"/>
        <end position="705"/>
    </location>
</feature>
<accession>A0A672JGL6</accession>
<dbReference type="FunCoup" id="A0A672JGL6">
    <property type="interactions" value="842"/>
</dbReference>
<feature type="compositionally biased region" description="Low complexity" evidence="5">
    <location>
        <begin position="930"/>
        <end position="946"/>
    </location>
</feature>
<feature type="domain" description="Tudor" evidence="6">
    <location>
        <begin position="779"/>
        <end position="836"/>
    </location>
</feature>
<dbReference type="Proteomes" id="UP000472267">
    <property type="component" value="Chromosome 8"/>
</dbReference>
<dbReference type="InterPro" id="IPR047377">
    <property type="entry name" value="Tudor_TDRD1_rpt2"/>
</dbReference>
<dbReference type="Ensembl" id="ENSSFAT00005054035.1">
    <property type="protein sequence ID" value="ENSSFAP00005052374.1"/>
    <property type="gene ID" value="ENSSFAG00005025092.1"/>
</dbReference>
<keyword evidence="1" id="KW-0479">Metal-binding</keyword>
<dbReference type="PROSITE" id="PS50304">
    <property type="entry name" value="TUDOR"/>
    <property type="match status" value="4"/>
</dbReference>
<dbReference type="Pfam" id="PF01753">
    <property type="entry name" value="zf-MYND"/>
    <property type="match status" value="1"/>
</dbReference>
<dbReference type="InterPro" id="IPR035437">
    <property type="entry name" value="SNase_OB-fold_sf"/>
</dbReference>
<feature type="domain" description="Tudor" evidence="6">
    <location>
        <begin position="328"/>
        <end position="387"/>
    </location>
</feature>
<feature type="compositionally biased region" description="Basic and acidic residues" evidence="5">
    <location>
        <begin position="683"/>
        <end position="699"/>
    </location>
</feature>
<reference evidence="8" key="1">
    <citation type="submission" date="2019-06" db="EMBL/GenBank/DDBJ databases">
        <authorList>
            <consortium name="Wellcome Sanger Institute Data Sharing"/>
        </authorList>
    </citation>
    <scope>NUCLEOTIDE SEQUENCE [LARGE SCALE GENOMIC DNA]</scope>
</reference>
<dbReference type="AlphaFoldDB" id="A0A672JGL6"/>
<dbReference type="SUPFAM" id="SSF144232">
    <property type="entry name" value="HIT/MYND zinc finger-like"/>
    <property type="match status" value="1"/>
</dbReference>
<feature type="domain" description="Tudor" evidence="6">
    <location>
        <begin position="537"/>
        <end position="595"/>
    </location>
</feature>
<proteinExistence type="predicted"/>
<feature type="domain" description="MYND-type" evidence="7">
    <location>
        <begin position="3"/>
        <end position="39"/>
    </location>
</feature>
<dbReference type="FunFam" id="2.30.30.140:FF:000018">
    <property type="entry name" value="Serine/threonine-protein kinase 31"/>
    <property type="match status" value="2"/>
</dbReference>
<dbReference type="PROSITE" id="PS01360">
    <property type="entry name" value="ZF_MYND_1"/>
    <property type="match status" value="1"/>
</dbReference>
<dbReference type="CDD" id="cd20409">
    <property type="entry name" value="Tudor_TDRD1_rpt2"/>
    <property type="match status" value="1"/>
</dbReference>
<organism evidence="8 9">
    <name type="scientific">Salarias fasciatus</name>
    <name type="common">Jewelled blenny</name>
    <name type="synonym">Blennius fasciatus</name>
    <dbReference type="NCBI Taxonomy" id="181472"/>
    <lineage>
        <taxon>Eukaryota</taxon>
        <taxon>Metazoa</taxon>
        <taxon>Chordata</taxon>
        <taxon>Craniata</taxon>
        <taxon>Vertebrata</taxon>
        <taxon>Euteleostomi</taxon>
        <taxon>Actinopterygii</taxon>
        <taxon>Neopterygii</taxon>
        <taxon>Teleostei</taxon>
        <taxon>Neoteleostei</taxon>
        <taxon>Acanthomorphata</taxon>
        <taxon>Ovalentaria</taxon>
        <taxon>Blenniimorphae</taxon>
        <taxon>Blenniiformes</taxon>
        <taxon>Blennioidei</taxon>
        <taxon>Blenniidae</taxon>
        <taxon>Salariinae</taxon>
        <taxon>Salarias</taxon>
    </lineage>
</organism>
<dbReference type="InterPro" id="IPR002999">
    <property type="entry name" value="Tudor"/>
</dbReference>
<gene>
    <name evidence="8" type="primary">tdrd1</name>
</gene>
<keyword evidence="3" id="KW-0862">Zinc</keyword>
<evidence type="ECO:0000259" key="7">
    <source>
        <dbReference type="PROSITE" id="PS50865"/>
    </source>
</evidence>
<dbReference type="Pfam" id="PF00567">
    <property type="entry name" value="TUDOR"/>
    <property type="match status" value="4"/>
</dbReference>
<dbReference type="SUPFAM" id="SSF63748">
    <property type="entry name" value="Tudor/PWWP/MBT"/>
    <property type="match status" value="4"/>
</dbReference>
<name>A0A672JGL6_SALFA</name>
<reference evidence="8" key="3">
    <citation type="submission" date="2025-09" db="UniProtKB">
        <authorList>
            <consortium name="Ensembl"/>
        </authorList>
    </citation>
    <scope>IDENTIFICATION</scope>
</reference>
<dbReference type="Gene3D" id="6.10.140.2220">
    <property type="match status" value="1"/>
</dbReference>
<dbReference type="SMART" id="SM00333">
    <property type="entry name" value="TUDOR"/>
    <property type="match status" value="4"/>
</dbReference>
<evidence type="ECO:0000256" key="5">
    <source>
        <dbReference type="SAM" id="MobiDB-lite"/>
    </source>
</evidence>
<dbReference type="InterPro" id="IPR002893">
    <property type="entry name" value="Znf_MYND"/>
</dbReference>
<dbReference type="PROSITE" id="PS50865">
    <property type="entry name" value="ZF_MYND_2"/>
    <property type="match status" value="1"/>
</dbReference>
<evidence type="ECO:0000313" key="9">
    <source>
        <dbReference type="Proteomes" id="UP000472267"/>
    </source>
</evidence>
<evidence type="ECO:0000256" key="4">
    <source>
        <dbReference type="PROSITE-ProRule" id="PRU00134"/>
    </source>
</evidence>
<dbReference type="PANTHER" id="PTHR22948:SF4">
    <property type="entry name" value="TUDOR DOMAIN-CONTAINING PROTEIN 1"/>
    <property type="match status" value="1"/>
</dbReference>
<dbReference type="Gene3D" id="2.30.30.140">
    <property type="match status" value="4"/>
</dbReference>
<dbReference type="OMA" id="YCSAQKS"/>
<evidence type="ECO:0000259" key="6">
    <source>
        <dbReference type="PROSITE" id="PS50304"/>
    </source>
</evidence>
<protein>
    <submittedName>
        <fullName evidence="8">Tudor domain containing 1</fullName>
    </submittedName>
</protein>
<feature type="domain" description="Tudor" evidence="6">
    <location>
        <begin position="110"/>
        <end position="170"/>
    </location>
</feature>
<dbReference type="GO" id="GO:0008270">
    <property type="term" value="F:zinc ion binding"/>
    <property type="evidence" value="ECO:0007669"/>
    <property type="project" value="UniProtKB-KW"/>
</dbReference>
<keyword evidence="9" id="KW-1185">Reference proteome</keyword>
<reference evidence="8" key="2">
    <citation type="submission" date="2025-08" db="UniProtKB">
        <authorList>
            <consortium name="Ensembl"/>
        </authorList>
    </citation>
    <scope>IDENTIFICATION</scope>
</reference>
<feature type="region of interest" description="Disordered" evidence="5">
    <location>
        <begin position="909"/>
        <end position="979"/>
    </location>
</feature>
<dbReference type="Gene3D" id="2.40.50.90">
    <property type="match status" value="3"/>
</dbReference>
<evidence type="ECO:0000313" key="8">
    <source>
        <dbReference type="Ensembl" id="ENSSFAP00005052374.1"/>
    </source>
</evidence>
<dbReference type="PANTHER" id="PTHR22948">
    <property type="entry name" value="TUDOR DOMAIN CONTAINING PROTEIN"/>
    <property type="match status" value="1"/>
</dbReference>
<dbReference type="InterPro" id="IPR050621">
    <property type="entry name" value="Tudor_domain_containing"/>
</dbReference>
<dbReference type="FunFam" id="2.30.30.140:FF:000048">
    <property type="entry name" value="Tudor domain containing 1"/>
    <property type="match status" value="1"/>
</dbReference>
<evidence type="ECO:0000256" key="3">
    <source>
        <dbReference type="ARBA" id="ARBA00022833"/>
    </source>
</evidence>
<evidence type="ECO:0000256" key="2">
    <source>
        <dbReference type="ARBA" id="ARBA00022771"/>
    </source>
</evidence>
<dbReference type="InParanoid" id="A0A672JGL6"/>
<evidence type="ECO:0000256" key="1">
    <source>
        <dbReference type="ARBA" id="ARBA00022723"/>
    </source>
</evidence>